<dbReference type="AlphaFoldDB" id="A0A2B3TRY3"/>
<protein>
    <submittedName>
        <fullName evidence="1">Uncharacterized protein</fullName>
    </submittedName>
</protein>
<reference evidence="1 2" key="1">
    <citation type="submission" date="2017-09" db="EMBL/GenBank/DDBJ databases">
        <title>Large-scale bioinformatics analysis of Bacillus genomes uncovers conserved roles of natural products in bacterial physiology.</title>
        <authorList>
            <consortium name="Agbiome Team Llc"/>
            <person name="Bleich R.M."/>
            <person name="Grubbs K.J."/>
            <person name="Santa Maria K.C."/>
            <person name="Allen S.E."/>
            <person name="Farag S."/>
            <person name="Shank E.A."/>
            <person name="Bowers A."/>
        </authorList>
    </citation>
    <scope>NUCLEOTIDE SEQUENCE [LARGE SCALE GENOMIC DNA]</scope>
    <source>
        <strain evidence="1 2">AFS061806</strain>
    </source>
</reference>
<accession>A0A2B3TRY3</accession>
<dbReference type="Proteomes" id="UP000224076">
    <property type="component" value="Unassembled WGS sequence"/>
</dbReference>
<sequence>MNVKKPDYFCVYYINFEKVFEIAMLIDNKVAVTEESTGDSKHTFKVSARIQAMLSKIFNASGDSSYEYAKSSGLKRTVEIKSTNSVILKDLIEEIKVTDETISSGQETQEGQLIIINDIPLSILNEDEMRQMKLIKQGLFDRFTHEDISIGELFKSIANDYSYQMIGTKGENNKYLIKIPSDAENEFENKYTIDDLLMGEVTIIGIYKGQKEVKDLKSTFRYLTENGQSEEQNEIRHSSEQNNDALLEPKYHFIDVLAIVQKIKM</sequence>
<name>A0A2B3TRY3_BACCE</name>
<evidence type="ECO:0000313" key="1">
    <source>
        <dbReference type="EMBL" id="PFU37315.1"/>
    </source>
</evidence>
<proteinExistence type="predicted"/>
<gene>
    <name evidence="1" type="ORF">COK86_29320</name>
</gene>
<dbReference type="RefSeq" id="WP_098666498.1">
    <property type="nucleotide sequence ID" value="NZ_NVDG01000077.1"/>
</dbReference>
<dbReference type="EMBL" id="NVDG01000077">
    <property type="protein sequence ID" value="PFU37315.1"/>
    <property type="molecule type" value="Genomic_DNA"/>
</dbReference>
<evidence type="ECO:0000313" key="2">
    <source>
        <dbReference type="Proteomes" id="UP000224076"/>
    </source>
</evidence>
<comment type="caution">
    <text evidence="1">The sequence shown here is derived from an EMBL/GenBank/DDBJ whole genome shotgun (WGS) entry which is preliminary data.</text>
</comment>
<organism evidence="1 2">
    <name type="scientific">Bacillus cereus</name>
    <dbReference type="NCBI Taxonomy" id="1396"/>
    <lineage>
        <taxon>Bacteria</taxon>
        <taxon>Bacillati</taxon>
        <taxon>Bacillota</taxon>
        <taxon>Bacilli</taxon>
        <taxon>Bacillales</taxon>
        <taxon>Bacillaceae</taxon>
        <taxon>Bacillus</taxon>
        <taxon>Bacillus cereus group</taxon>
    </lineage>
</organism>